<keyword evidence="2" id="KW-1185">Reference proteome</keyword>
<accession>A0A1Z1WGT8</accession>
<gene>
    <name evidence="1" type="ORF">SMD44_05054</name>
</gene>
<dbReference type="Proteomes" id="UP000195880">
    <property type="component" value="Chromosome"/>
</dbReference>
<sequence length="36" mass="3974">MAIVRCLRPCAAVTCPLRLTFRSGPWEPLPSLLASF</sequence>
<protein>
    <submittedName>
        <fullName evidence="1">Uncharacterized protein</fullName>
    </submittedName>
</protein>
<dbReference type="KEGG" id="salf:SMD44_05054"/>
<proteinExistence type="predicted"/>
<evidence type="ECO:0000313" key="1">
    <source>
        <dbReference type="EMBL" id="ARX85590.1"/>
    </source>
</evidence>
<dbReference type="AlphaFoldDB" id="A0A1Z1WGT8"/>
<name>A0A1Z1WGT8_9ACTN</name>
<evidence type="ECO:0000313" key="2">
    <source>
        <dbReference type="Proteomes" id="UP000195880"/>
    </source>
</evidence>
<dbReference type="EMBL" id="CP021748">
    <property type="protein sequence ID" value="ARX85590.1"/>
    <property type="molecule type" value="Genomic_DNA"/>
</dbReference>
<organism evidence="1 2">
    <name type="scientific">Streptomyces alboflavus</name>
    <dbReference type="NCBI Taxonomy" id="67267"/>
    <lineage>
        <taxon>Bacteria</taxon>
        <taxon>Bacillati</taxon>
        <taxon>Actinomycetota</taxon>
        <taxon>Actinomycetes</taxon>
        <taxon>Kitasatosporales</taxon>
        <taxon>Streptomycetaceae</taxon>
        <taxon>Streptomyces</taxon>
    </lineage>
</organism>
<reference evidence="1 2" key="1">
    <citation type="submission" date="2017-05" db="EMBL/GenBank/DDBJ databases">
        <title>Streptomyces alboflavus Genome sequencing and assembly.</title>
        <authorList>
            <person name="Wang Y."/>
            <person name="Du B."/>
            <person name="Ding Y."/>
            <person name="Liu H."/>
            <person name="Hou Q."/>
            <person name="Liu K."/>
            <person name="Wang C."/>
            <person name="Yao L."/>
        </authorList>
    </citation>
    <scope>NUCLEOTIDE SEQUENCE [LARGE SCALE GENOMIC DNA]</scope>
    <source>
        <strain evidence="1 2">MDJK44</strain>
    </source>
</reference>